<feature type="region of interest" description="Disordered" evidence="1">
    <location>
        <begin position="1"/>
        <end position="39"/>
    </location>
</feature>
<accession>A0A6J4MNC3</accession>
<proteinExistence type="predicted"/>
<reference evidence="2" key="1">
    <citation type="submission" date="2020-02" db="EMBL/GenBank/DDBJ databases">
        <authorList>
            <person name="Meier V. D."/>
        </authorList>
    </citation>
    <scope>NUCLEOTIDE SEQUENCE</scope>
    <source>
        <strain evidence="2">AVDCRST_MAG21</strain>
    </source>
</reference>
<sequence>MGDASRSAQYGERRPSPTRRRGAAIEPAEPRPPVDLGLIRPDRDVSMAGIARNVVEQRASFPPPRPARQSSASHQPHLSQATRRRTWAEFRLPPASTSAV</sequence>
<feature type="region of interest" description="Disordered" evidence="1">
    <location>
        <begin position="54"/>
        <end position="100"/>
    </location>
</feature>
<gene>
    <name evidence="2" type="ORF">AVDCRST_MAG21-8</name>
</gene>
<protein>
    <submittedName>
        <fullName evidence="2">Uncharacterized protein</fullName>
    </submittedName>
</protein>
<evidence type="ECO:0000256" key="1">
    <source>
        <dbReference type="SAM" id="MobiDB-lite"/>
    </source>
</evidence>
<dbReference type="AlphaFoldDB" id="A0A6J4MNC3"/>
<organism evidence="2">
    <name type="scientific">uncultured Nocardioidaceae bacterium</name>
    <dbReference type="NCBI Taxonomy" id="253824"/>
    <lineage>
        <taxon>Bacteria</taxon>
        <taxon>Bacillati</taxon>
        <taxon>Actinomycetota</taxon>
        <taxon>Actinomycetes</taxon>
        <taxon>Propionibacteriales</taxon>
        <taxon>Nocardioidaceae</taxon>
        <taxon>environmental samples</taxon>
    </lineage>
</organism>
<evidence type="ECO:0000313" key="2">
    <source>
        <dbReference type="EMBL" id="CAA9364177.1"/>
    </source>
</evidence>
<dbReference type="EMBL" id="CADCUL010000002">
    <property type="protein sequence ID" value="CAA9364177.1"/>
    <property type="molecule type" value="Genomic_DNA"/>
</dbReference>
<name>A0A6J4MNC3_9ACTN</name>